<dbReference type="Pfam" id="PF09335">
    <property type="entry name" value="VTT_dom"/>
    <property type="match status" value="1"/>
</dbReference>
<feature type="transmembrane region" description="Helical" evidence="1">
    <location>
        <begin position="49"/>
        <end position="72"/>
    </location>
</feature>
<gene>
    <name evidence="3" type="ORF">LCGC14_0961740</name>
</gene>
<dbReference type="PANTHER" id="PTHR42709">
    <property type="entry name" value="ALKALINE PHOSPHATASE LIKE PROTEIN"/>
    <property type="match status" value="1"/>
</dbReference>
<feature type="transmembrane region" description="Helical" evidence="1">
    <location>
        <begin position="179"/>
        <end position="201"/>
    </location>
</feature>
<reference evidence="3" key="1">
    <citation type="journal article" date="2015" name="Nature">
        <title>Complex archaea that bridge the gap between prokaryotes and eukaryotes.</title>
        <authorList>
            <person name="Spang A."/>
            <person name="Saw J.H."/>
            <person name="Jorgensen S.L."/>
            <person name="Zaremba-Niedzwiedzka K."/>
            <person name="Martijn J."/>
            <person name="Lind A.E."/>
            <person name="van Eijk R."/>
            <person name="Schleper C."/>
            <person name="Guy L."/>
            <person name="Ettema T.J."/>
        </authorList>
    </citation>
    <scope>NUCLEOTIDE SEQUENCE</scope>
</reference>
<feature type="transmembrane region" description="Helical" evidence="1">
    <location>
        <begin position="84"/>
        <end position="106"/>
    </location>
</feature>
<organism evidence="3">
    <name type="scientific">marine sediment metagenome</name>
    <dbReference type="NCBI Taxonomy" id="412755"/>
    <lineage>
        <taxon>unclassified sequences</taxon>
        <taxon>metagenomes</taxon>
        <taxon>ecological metagenomes</taxon>
    </lineage>
</organism>
<dbReference type="EMBL" id="LAZR01003484">
    <property type="protein sequence ID" value="KKN17842.1"/>
    <property type="molecule type" value="Genomic_DNA"/>
</dbReference>
<feature type="transmembrane region" description="Helical" evidence="1">
    <location>
        <begin position="9"/>
        <end position="29"/>
    </location>
</feature>
<keyword evidence="1" id="KW-0472">Membrane</keyword>
<accession>A0A0F9P0G8</accession>
<comment type="caution">
    <text evidence="3">The sequence shown here is derived from an EMBL/GenBank/DDBJ whole genome shotgun (WGS) entry which is preliminary data.</text>
</comment>
<keyword evidence="1" id="KW-0812">Transmembrane</keyword>
<feature type="transmembrane region" description="Helical" evidence="1">
    <location>
        <begin position="147"/>
        <end position="167"/>
    </location>
</feature>
<dbReference type="AlphaFoldDB" id="A0A0F9P0G8"/>
<name>A0A0F9P0G8_9ZZZZ</name>
<evidence type="ECO:0000313" key="3">
    <source>
        <dbReference type="EMBL" id="KKN17842.1"/>
    </source>
</evidence>
<protein>
    <recommendedName>
        <fullName evidence="2">VTT domain-containing protein</fullName>
    </recommendedName>
</protein>
<dbReference type="InterPro" id="IPR051311">
    <property type="entry name" value="DedA_domain"/>
</dbReference>
<feature type="domain" description="VTT" evidence="2">
    <location>
        <begin position="76"/>
        <end position="199"/>
    </location>
</feature>
<proteinExistence type="predicted"/>
<dbReference type="InterPro" id="IPR032816">
    <property type="entry name" value="VTT_dom"/>
</dbReference>
<feature type="transmembrane region" description="Helical" evidence="1">
    <location>
        <begin position="213"/>
        <end position="234"/>
    </location>
</feature>
<evidence type="ECO:0000256" key="1">
    <source>
        <dbReference type="SAM" id="Phobius"/>
    </source>
</evidence>
<dbReference type="PANTHER" id="PTHR42709:SF10">
    <property type="entry name" value="SNARE ASSOCIATED GOLGI PROTEIN"/>
    <property type="match status" value="1"/>
</dbReference>
<dbReference type="GO" id="GO:0005886">
    <property type="term" value="C:plasma membrane"/>
    <property type="evidence" value="ECO:0007669"/>
    <property type="project" value="TreeGrafter"/>
</dbReference>
<sequence length="242" mass="26860">MKKLKKSDLFLIIFFVIIVVVTIISFVYRDVGALLDVSNWFDVDALGTANYWTAIGIVSILCFIGAIIPIPVPYMIPVALFSGAWVAGNVNASGILITGIIFFSAISNTIGDLLDYYIGRGAEHVLSQDDQELQNRWAKIILKKPKLIPGVILIFGISPLPESLLMVPLGMVKYDVKKTFIWMFLGKIIMMLVMALLGIFAQQSLGLFSGEGITGLIIGIASLYIMYFMIVFFFKFKPKEDK</sequence>
<keyword evidence="1" id="KW-1133">Transmembrane helix</keyword>
<evidence type="ECO:0000259" key="2">
    <source>
        <dbReference type="Pfam" id="PF09335"/>
    </source>
</evidence>